<evidence type="ECO:0000313" key="3">
    <source>
        <dbReference type="EMBL" id="KAF9697848.1"/>
    </source>
</evidence>
<evidence type="ECO:0000256" key="1">
    <source>
        <dbReference type="SAM" id="Coils"/>
    </source>
</evidence>
<feature type="region of interest" description="Disordered" evidence="2">
    <location>
        <begin position="56"/>
        <end position="255"/>
    </location>
</feature>
<feature type="coiled-coil region" evidence="1">
    <location>
        <begin position="594"/>
        <end position="622"/>
    </location>
</feature>
<evidence type="ECO:0000256" key="2">
    <source>
        <dbReference type="SAM" id="MobiDB-lite"/>
    </source>
</evidence>
<feature type="region of interest" description="Disordered" evidence="2">
    <location>
        <begin position="1"/>
        <end position="38"/>
    </location>
</feature>
<feature type="compositionally biased region" description="Polar residues" evidence="2">
    <location>
        <begin position="202"/>
        <end position="215"/>
    </location>
</feature>
<gene>
    <name evidence="3" type="ORF">EKO04_004236</name>
</gene>
<dbReference type="AlphaFoldDB" id="A0A8H7J977"/>
<dbReference type="Proteomes" id="UP000651452">
    <property type="component" value="Unassembled WGS sequence"/>
</dbReference>
<dbReference type="OrthoDB" id="3939134at2759"/>
<evidence type="ECO:0000313" key="4">
    <source>
        <dbReference type="Proteomes" id="UP000651452"/>
    </source>
</evidence>
<keyword evidence="4" id="KW-1185">Reference proteome</keyword>
<dbReference type="EMBL" id="RZGK01000007">
    <property type="protein sequence ID" value="KAF9697848.1"/>
    <property type="molecule type" value="Genomic_DNA"/>
</dbReference>
<feature type="compositionally biased region" description="Low complexity" evidence="2">
    <location>
        <begin position="1"/>
        <end position="27"/>
    </location>
</feature>
<feature type="compositionally biased region" description="Acidic residues" evidence="2">
    <location>
        <begin position="142"/>
        <end position="155"/>
    </location>
</feature>
<proteinExistence type="predicted"/>
<reference evidence="3" key="2">
    <citation type="submission" date="2020-09" db="EMBL/GenBank/DDBJ databases">
        <title>Reference genome assembly for Australian Ascochyta lentis isolate Al4.</title>
        <authorList>
            <person name="Lee R.C."/>
            <person name="Farfan-Caceres L.M."/>
            <person name="Debler J.W."/>
            <person name="Williams A.H."/>
            <person name="Henares B.M."/>
        </authorList>
    </citation>
    <scope>NUCLEOTIDE SEQUENCE</scope>
    <source>
        <strain evidence="3">Al4</strain>
    </source>
</reference>
<keyword evidence="1" id="KW-0175">Coiled coil</keyword>
<feature type="region of interest" description="Disordered" evidence="2">
    <location>
        <begin position="311"/>
        <end position="381"/>
    </location>
</feature>
<sequence length="768" mass="85669">MPSSSAAAHSRAQSSSSLAHSDAEAASQQLLAESSPLRRQRAAIRANQLNLARVDALPKPPAMAPSTYAGNPGKLGKLKRISFSGETQRKARGVKVYDIEPSPQKRRSLPVQAAAFIEEDQEDRSVASQAEDMVPETSQAEPEADQSVENVEGEDLSGQNNGTAGERIDEQLAVSSVISLQEDASSATHDSSTRPSKRKNADSATSARPSDSGTAEVQDADVHVSGVSTTQDGKAPVGKKRRLLKGPKFLDPDTDALVDYSSVPIATTQYETRPRGDPQPEVQMPIISNRRRVSLEEADKAAIAAVNAVVAKTSKSREPSRRLRTKIKAKPNASKMKTPSDNKTLEPEEADKDNRETDPQTTAAQPKSIVEPNGEGEDADQDIEVSENDKEHVNEDREPDAEVADLPALPSTNMQPTQLLALAKVFQYTDSEERPGRCLTRFGRKIYHTCDRSRVTLSQSGKGPTLEDVAKCIDDVVNLLRMIDTRIEENRRSSFKTDAFAHLFRVLTLVLKAMYDKLQETEGDITRSLNAMQILYPYVGEILRFKDAIDGWKVTLPLREPGDRLIKDVESLLIVPLRAVEKKFRFWLGRLESAEQILQAHLDLQRKQKEQEQELLRQEEKLSVRKDRRKRWQDLHIVRMQCEPDAARRRRLRFVEPIELVETDANGEQFERIPCFGERSMPRPQWAAAPSSREWTDEQETVLLDALQSSAALEDIFKAHCRPGGALRAFSVSDITVKMAWVRSGWSRLSQQHGWEIPEWAKNIPVLP</sequence>
<protein>
    <submittedName>
        <fullName evidence="3">Uncharacterized protein</fullName>
    </submittedName>
</protein>
<accession>A0A8H7J977</accession>
<organism evidence="3 4">
    <name type="scientific">Ascochyta lentis</name>
    <dbReference type="NCBI Taxonomy" id="205686"/>
    <lineage>
        <taxon>Eukaryota</taxon>
        <taxon>Fungi</taxon>
        <taxon>Dikarya</taxon>
        <taxon>Ascomycota</taxon>
        <taxon>Pezizomycotina</taxon>
        <taxon>Dothideomycetes</taxon>
        <taxon>Pleosporomycetidae</taxon>
        <taxon>Pleosporales</taxon>
        <taxon>Pleosporineae</taxon>
        <taxon>Didymellaceae</taxon>
        <taxon>Ascochyta</taxon>
    </lineage>
</organism>
<feature type="compositionally biased region" description="Polar residues" evidence="2">
    <location>
        <begin position="173"/>
        <end position="194"/>
    </location>
</feature>
<feature type="compositionally biased region" description="Basic and acidic residues" evidence="2">
    <location>
        <begin position="338"/>
        <end position="358"/>
    </location>
</feature>
<name>A0A8H7J977_9PLEO</name>
<reference evidence="3" key="1">
    <citation type="submission" date="2018-12" db="EMBL/GenBank/DDBJ databases">
        <authorList>
            <person name="Syme R.A."/>
            <person name="Farfan-Caceres L."/>
            <person name="Lichtenzveig J."/>
        </authorList>
    </citation>
    <scope>NUCLEOTIDE SEQUENCE</scope>
    <source>
        <strain evidence="3">Al4</strain>
    </source>
</reference>
<comment type="caution">
    <text evidence="3">The sequence shown here is derived from an EMBL/GenBank/DDBJ whole genome shotgun (WGS) entry which is preliminary data.</text>
</comment>